<dbReference type="GO" id="GO:0004222">
    <property type="term" value="F:metalloendopeptidase activity"/>
    <property type="evidence" value="ECO:0007669"/>
    <property type="project" value="InterPro"/>
</dbReference>
<dbReference type="GO" id="GO:0005886">
    <property type="term" value="C:plasma membrane"/>
    <property type="evidence" value="ECO:0007669"/>
    <property type="project" value="UniProtKB-SubCell"/>
</dbReference>
<feature type="non-terminal residue" evidence="4">
    <location>
        <position position="1"/>
    </location>
</feature>
<dbReference type="InterPro" id="IPR000718">
    <property type="entry name" value="Peptidase_M13"/>
</dbReference>
<dbReference type="InterPro" id="IPR024079">
    <property type="entry name" value="MetalloPept_cat_dom_sf"/>
</dbReference>
<accession>A0A1B6FPP6</accession>
<feature type="domain" description="Peptidase M13 N-terminal" evidence="3">
    <location>
        <begin position="49"/>
        <end position="416"/>
    </location>
</feature>
<dbReference type="AlphaFoldDB" id="A0A1B6FPP6"/>
<dbReference type="PROSITE" id="PS51885">
    <property type="entry name" value="NEPRILYSIN"/>
    <property type="match status" value="1"/>
</dbReference>
<dbReference type="GO" id="GO:0016485">
    <property type="term" value="P:protein processing"/>
    <property type="evidence" value="ECO:0007669"/>
    <property type="project" value="TreeGrafter"/>
</dbReference>
<reference evidence="4" key="1">
    <citation type="submission" date="2015-11" db="EMBL/GenBank/DDBJ databases">
        <title>De novo transcriptome assembly of four potential Pierce s Disease insect vectors from Arizona vineyards.</title>
        <authorList>
            <person name="Tassone E.E."/>
        </authorList>
    </citation>
    <scope>NUCLEOTIDE SEQUENCE</scope>
</reference>
<dbReference type="PANTHER" id="PTHR11733:SF237">
    <property type="entry name" value="NEPRILYSIN-LIKE 4"/>
    <property type="match status" value="1"/>
</dbReference>
<dbReference type="PANTHER" id="PTHR11733">
    <property type="entry name" value="ZINC METALLOPROTEASE FAMILY M13 NEPRILYSIN-RELATED"/>
    <property type="match status" value="1"/>
</dbReference>
<name>A0A1B6FPP6_9HEMI</name>
<dbReference type="SUPFAM" id="SSF55486">
    <property type="entry name" value="Metalloproteases ('zincins'), catalytic domain"/>
    <property type="match status" value="1"/>
</dbReference>
<evidence type="ECO:0000256" key="2">
    <source>
        <dbReference type="ARBA" id="ARBA00007357"/>
    </source>
</evidence>
<comment type="subcellular location">
    <subcellularLocation>
        <location evidence="1">Cell membrane</location>
        <topology evidence="1">Single-pass type II membrane protein</topology>
    </subcellularLocation>
</comment>
<evidence type="ECO:0000313" key="4">
    <source>
        <dbReference type="EMBL" id="JAS52176.1"/>
    </source>
</evidence>
<sequence length="416" mass="47755">LILNAEAGNLPPTLDLQRNTQENAEVCSSPECLAAAMELKASMNLSVDPCQDFYQFSCGGWIKNNPVPATESHFNQFNLVSKTLYLQLRDLLEASDSDDDPAPVKNARQSYKACMDTESVEAEGLKPLAELVKRYGGWPMAQRLWYKKSFDWQLMSAELMKLWGLSPLIFFYVGPDRRNSNISVITIDQPSLVLPRSMLVDSVVYKKQLTAYVHWVAQAALLLAQSTGEQVSEDSAYQDAADVVQFEMELAKLTAPNEMRRDGRRMYNDMTLRQLQQWTDSAAVESPVIDWLQMVQRLFKDMDVKIEYSERVVVRELDFLFKMVQLLETTSPRVVANYMHWRLVKLINRDLNQEMAQLSFEFDKVLSGATEDLPRWEECVLGTNMLWRFAVAYKYVQLHFDDEAKQSALQMVGHLR</sequence>
<dbReference type="CDD" id="cd08662">
    <property type="entry name" value="M13"/>
    <property type="match status" value="1"/>
</dbReference>
<evidence type="ECO:0000259" key="3">
    <source>
        <dbReference type="Pfam" id="PF05649"/>
    </source>
</evidence>
<dbReference type="InterPro" id="IPR008753">
    <property type="entry name" value="Peptidase_M13_N"/>
</dbReference>
<comment type="similarity">
    <text evidence="2">Belongs to the peptidase M13 family.</text>
</comment>
<proteinExistence type="inferred from homology"/>
<dbReference type="Gene3D" id="3.40.390.10">
    <property type="entry name" value="Collagenase (Catalytic Domain)"/>
    <property type="match status" value="1"/>
</dbReference>
<dbReference type="EMBL" id="GECZ01017593">
    <property type="protein sequence ID" value="JAS52176.1"/>
    <property type="molecule type" value="Transcribed_RNA"/>
</dbReference>
<evidence type="ECO:0000256" key="1">
    <source>
        <dbReference type="ARBA" id="ARBA00004401"/>
    </source>
</evidence>
<dbReference type="InterPro" id="IPR042089">
    <property type="entry name" value="Peptidase_M13_dom_2"/>
</dbReference>
<feature type="non-terminal residue" evidence="4">
    <location>
        <position position="416"/>
    </location>
</feature>
<dbReference type="Pfam" id="PF05649">
    <property type="entry name" value="Peptidase_M13_N"/>
    <property type="match status" value="1"/>
</dbReference>
<dbReference type="Gene3D" id="1.10.1380.10">
    <property type="entry name" value="Neutral endopeptidase , domain2"/>
    <property type="match status" value="1"/>
</dbReference>
<organism evidence="4">
    <name type="scientific">Cuerna arida</name>
    <dbReference type="NCBI Taxonomy" id="1464854"/>
    <lineage>
        <taxon>Eukaryota</taxon>
        <taxon>Metazoa</taxon>
        <taxon>Ecdysozoa</taxon>
        <taxon>Arthropoda</taxon>
        <taxon>Hexapoda</taxon>
        <taxon>Insecta</taxon>
        <taxon>Pterygota</taxon>
        <taxon>Neoptera</taxon>
        <taxon>Paraneoptera</taxon>
        <taxon>Hemiptera</taxon>
        <taxon>Auchenorrhyncha</taxon>
        <taxon>Membracoidea</taxon>
        <taxon>Cicadellidae</taxon>
        <taxon>Cicadellinae</taxon>
        <taxon>Proconiini</taxon>
        <taxon>Cuerna</taxon>
    </lineage>
</organism>
<gene>
    <name evidence="4" type="ORF">g.29250</name>
</gene>
<protein>
    <recommendedName>
        <fullName evidence="3">Peptidase M13 N-terminal domain-containing protein</fullName>
    </recommendedName>
</protein>